<protein>
    <submittedName>
        <fullName evidence="1">SRPBCC family protein</fullName>
    </submittedName>
</protein>
<proteinExistence type="predicted"/>
<name>A0ABU7MG86_9ACTN</name>
<dbReference type="RefSeq" id="WP_330434045.1">
    <property type="nucleotide sequence ID" value="NZ_JAZDUF010000005.1"/>
</dbReference>
<gene>
    <name evidence="1" type="ORF">VZC37_17480</name>
</gene>
<accession>A0ABU7MG86</accession>
<comment type="caution">
    <text evidence="1">The sequence shown here is derived from an EMBL/GenBank/DDBJ whole genome shotgun (WGS) entry which is preliminary data.</text>
</comment>
<dbReference type="EMBL" id="JAZDUF010000005">
    <property type="protein sequence ID" value="MEE3852138.1"/>
    <property type="molecule type" value="Genomic_DNA"/>
</dbReference>
<keyword evidence="2" id="KW-1185">Reference proteome</keyword>
<sequence>MRTSAAIMVGGLATATAAVVYQRFLRRPILTWGATPDEVSATLRGDELLPGADGVSTRAITVAAQPEQVYPWLVQMGPAPRGGAYTYDWVENLLGLHMHSSDVVLDEFQHPTIGTEIALGPNRMIIEIADPGEAFAIRSADGNWVWAFTIADGADGTCRLISRNRYRLPRLRDRIGMVPMEAGSLVMERKMLLGIRHRAETMSGGAALRRVR</sequence>
<organism evidence="1 2">
    <name type="scientific">Gordonia sesuvii</name>
    <dbReference type="NCBI Taxonomy" id="3116777"/>
    <lineage>
        <taxon>Bacteria</taxon>
        <taxon>Bacillati</taxon>
        <taxon>Actinomycetota</taxon>
        <taxon>Actinomycetes</taxon>
        <taxon>Mycobacteriales</taxon>
        <taxon>Gordoniaceae</taxon>
        <taxon>Gordonia</taxon>
    </lineage>
</organism>
<evidence type="ECO:0000313" key="1">
    <source>
        <dbReference type="EMBL" id="MEE3852138.1"/>
    </source>
</evidence>
<dbReference type="Proteomes" id="UP001347146">
    <property type="component" value="Unassembled WGS sequence"/>
</dbReference>
<reference evidence="1 2" key="1">
    <citation type="submission" date="2024-01" db="EMBL/GenBank/DDBJ databases">
        <title>Draft genome sequence of Gordonia sp. LSe1-13.</title>
        <authorList>
            <person name="Suphannarot A."/>
            <person name="Mingma R."/>
        </authorList>
    </citation>
    <scope>NUCLEOTIDE SEQUENCE [LARGE SCALE GENOMIC DNA]</scope>
    <source>
        <strain evidence="1 2">LSe1-13</strain>
    </source>
</reference>
<evidence type="ECO:0000313" key="2">
    <source>
        <dbReference type="Proteomes" id="UP001347146"/>
    </source>
</evidence>